<dbReference type="PROSITE" id="PS50157">
    <property type="entry name" value="ZINC_FINGER_C2H2_2"/>
    <property type="match status" value="4"/>
</dbReference>
<proteinExistence type="predicted"/>
<dbReference type="PANTHER" id="PTHR16515:SF49">
    <property type="entry name" value="GASTRULA ZINC FINGER PROTEIN XLCGF49.1-LIKE-RELATED"/>
    <property type="match status" value="1"/>
</dbReference>
<dbReference type="SMART" id="SM00355">
    <property type="entry name" value="ZnF_C2H2"/>
    <property type="match status" value="4"/>
</dbReference>
<dbReference type="Pfam" id="PF00096">
    <property type="entry name" value="zf-C2H2"/>
    <property type="match status" value="3"/>
</dbReference>
<feature type="region of interest" description="Disordered" evidence="7">
    <location>
        <begin position="628"/>
        <end position="664"/>
    </location>
</feature>
<dbReference type="PROSITE" id="PS00028">
    <property type="entry name" value="ZINC_FINGER_C2H2_1"/>
    <property type="match status" value="3"/>
</dbReference>
<keyword evidence="5" id="KW-0862">Zinc</keyword>
<dbReference type="InterPro" id="IPR050331">
    <property type="entry name" value="Zinc_finger"/>
</dbReference>
<feature type="domain" description="C2H2-type" evidence="8">
    <location>
        <begin position="495"/>
        <end position="523"/>
    </location>
</feature>
<keyword evidence="6" id="KW-0539">Nucleus</keyword>
<dbReference type="GO" id="GO:0005634">
    <property type="term" value="C:nucleus"/>
    <property type="evidence" value="ECO:0007669"/>
    <property type="project" value="UniProtKB-SubCell"/>
</dbReference>
<dbReference type="InterPro" id="IPR036236">
    <property type="entry name" value="Znf_C2H2_sf"/>
</dbReference>
<keyword evidence="4" id="KW-0863">Zinc-finger</keyword>
<dbReference type="FunFam" id="3.30.160.60:FF:002326">
    <property type="entry name" value="B-cell CLL/lymphoma 6 member B protein"/>
    <property type="match status" value="1"/>
</dbReference>
<evidence type="ECO:0000259" key="8">
    <source>
        <dbReference type="PROSITE" id="PS50157"/>
    </source>
</evidence>
<dbReference type="PANTHER" id="PTHR16515">
    <property type="entry name" value="PR DOMAIN ZINC FINGER PROTEIN"/>
    <property type="match status" value="1"/>
</dbReference>
<dbReference type="GO" id="GO:0008270">
    <property type="term" value="F:zinc ion binding"/>
    <property type="evidence" value="ECO:0007669"/>
    <property type="project" value="UniProtKB-KW"/>
</dbReference>
<evidence type="ECO:0000313" key="9">
    <source>
        <dbReference type="EMBL" id="EKC40911.1"/>
    </source>
</evidence>
<evidence type="ECO:0000256" key="7">
    <source>
        <dbReference type="SAM" id="MobiDB-lite"/>
    </source>
</evidence>
<protein>
    <recommendedName>
        <fullName evidence="8">C2H2-type domain-containing protein</fullName>
    </recommendedName>
</protein>
<dbReference type="AlphaFoldDB" id="K1S0Z3"/>
<dbReference type="InterPro" id="IPR013087">
    <property type="entry name" value="Znf_C2H2_type"/>
</dbReference>
<dbReference type="FunFam" id="3.30.160.60:FF:002555">
    <property type="entry name" value="B-cell CLL/lymphoma 6 member B protein"/>
    <property type="match status" value="1"/>
</dbReference>
<evidence type="ECO:0000256" key="6">
    <source>
        <dbReference type="ARBA" id="ARBA00023242"/>
    </source>
</evidence>
<sequence length="815" mass="94636">MFYIRTVMPFYEMAVLPHQGSDRTLRQRKIKVEVEDEDSSSYMSLDVLAQVASATLEKEPTGNKPKSPAKRITKRNVQNLEVFNLEQIQLLSERCLVNFFSDLTSNEITRNFIFTCALMPDKCQVQYKSFGNETQARLRMKKHLNAHIQDLLKEQNDPKNNNKPEFVAEPVHVKERKQKEFWFTEIMGPKRKPTSGSKNYVYNRTSKPKRKRYTDLDIHTSEDNIVDEAEVQYERVDAEDKESLIQHHFSERSFMLRKYAHKQSTRIQQKLQKKGETAKEPCIDVGEDSDVGDDTEKRIEENEQFIIELMRRTQPHHDHGYTTVFGKKKGIEIIDQIEFENPEDEVPVNNDNNQYYGKRVIHPDRKAEPILCLGNVSVMDELSSSGTSTDEASKTIIVCAEEIIDENPEEEINLIEGTEKLGDSGKRPYPPMPRFPVAWKGRIADDELFNDDEDFSMLRKRRKMDKEGSAEWERKAALKCIRELKGKKKEDKQPLYCRICKDKTFTASATLMYHYRSHAGIKPFVCLICNTTFTRQHSLNYHMLIHNNQSRFTCKDCGRKFRHPSHFKEHLRRHTGETPFVCTDCPQRFKTRNTYKRHLKTRHGKLLTADGIRWLSVEEFAKIRTKPYRRSPERQRRKSKEQTILPSRRSVDMDGQSDSNSSTISVTGDLEELVDIKLEMDQPLDLGENQADMLNVQDPDSQDQKPVVDDLRKIIVPFGMVLGRQKTLCEIRDFRPKRPYVFANNMSSSVDATSTSLAEDLQDLQLDRPAKGLKSVEELEKLTVDEHLSDIERSVYLLRDDIMADKPACVKHGAM</sequence>
<feature type="domain" description="C2H2-type" evidence="8">
    <location>
        <begin position="580"/>
        <end position="603"/>
    </location>
</feature>
<organism evidence="9">
    <name type="scientific">Magallana gigas</name>
    <name type="common">Pacific oyster</name>
    <name type="synonym">Crassostrea gigas</name>
    <dbReference type="NCBI Taxonomy" id="29159"/>
    <lineage>
        <taxon>Eukaryota</taxon>
        <taxon>Metazoa</taxon>
        <taxon>Spiralia</taxon>
        <taxon>Lophotrochozoa</taxon>
        <taxon>Mollusca</taxon>
        <taxon>Bivalvia</taxon>
        <taxon>Autobranchia</taxon>
        <taxon>Pteriomorphia</taxon>
        <taxon>Ostreida</taxon>
        <taxon>Ostreoidea</taxon>
        <taxon>Ostreidae</taxon>
        <taxon>Magallana</taxon>
    </lineage>
</organism>
<feature type="domain" description="C2H2-type" evidence="8">
    <location>
        <begin position="524"/>
        <end position="551"/>
    </location>
</feature>
<feature type="compositionally biased region" description="Basic residues" evidence="7">
    <location>
        <begin position="628"/>
        <end position="639"/>
    </location>
</feature>
<dbReference type="FunFam" id="3.30.160.60:FF:000264">
    <property type="entry name" value="Zinc finger protein 236"/>
    <property type="match status" value="1"/>
</dbReference>
<evidence type="ECO:0000256" key="4">
    <source>
        <dbReference type="ARBA" id="ARBA00022771"/>
    </source>
</evidence>
<dbReference type="HOGENOM" id="CLU_346562_0_0_1"/>
<feature type="domain" description="C2H2-type" evidence="8">
    <location>
        <begin position="552"/>
        <end position="579"/>
    </location>
</feature>
<evidence type="ECO:0000256" key="2">
    <source>
        <dbReference type="ARBA" id="ARBA00022723"/>
    </source>
</evidence>
<keyword evidence="2" id="KW-0479">Metal-binding</keyword>
<keyword evidence="3" id="KW-0677">Repeat</keyword>
<evidence type="ECO:0000256" key="3">
    <source>
        <dbReference type="ARBA" id="ARBA00022737"/>
    </source>
</evidence>
<reference evidence="9" key="1">
    <citation type="journal article" date="2012" name="Nature">
        <title>The oyster genome reveals stress adaptation and complexity of shell formation.</title>
        <authorList>
            <person name="Zhang G."/>
            <person name="Fang X."/>
            <person name="Guo X."/>
            <person name="Li L."/>
            <person name="Luo R."/>
            <person name="Xu F."/>
            <person name="Yang P."/>
            <person name="Zhang L."/>
            <person name="Wang X."/>
            <person name="Qi H."/>
            <person name="Xiong Z."/>
            <person name="Que H."/>
            <person name="Xie Y."/>
            <person name="Holland P.W."/>
            <person name="Paps J."/>
            <person name="Zhu Y."/>
            <person name="Wu F."/>
            <person name="Chen Y."/>
            <person name="Wang J."/>
            <person name="Peng C."/>
            <person name="Meng J."/>
            <person name="Yang L."/>
            <person name="Liu J."/>
            <person name="Wen B."/>
            <person name="Zhang N."/>
            <person name="Huang Z."/>
            <person name="Zhu Q."/>
            <person name="Feng Y."/>
            <person name="Mount A."/>
            <person name="Hedgecock D."/>
            <person name="Xu Z."/>
            <person name="Liu Y."/>
            <person name="Domazet-Loso T."/>
            <person name="Du Y."/>
            <person name="Sun X."/>
            <person name="Zhang S."/>
            <person name="Liu B."/>
            <person name="Cheng P."/>
            <person name="Jiang X."/>
            <person name="Li J."/>
            <person name="Fan D."/>
            <person name="Wang W."/>
            <person name="Fu W."/>
            <person name="Wang T."/>
            <person name="Wang B."/>
            <person name="Zhang J."/>
            <person name="Peng Z."/>
            <person name="Li Y."/>
            <person name="Li N."/>
            <person name="Wang J."/>
            <person name="Chen M."/>
            <person name="He Y."/>
            <person name="Tan F."/>
            <person name="Song X."/>
            <person name="Zheng Q."/>
            <person name="Huang R."/>
            <person name="Yang H."/>
            <person name="Du X."/>
            <person name="Chen L."/>
            <person name="Yang M."/>
            <person name="Gaffney P.M."/>
            <person name="Wang S."/>
            <person name="Luo L."/>
            <person name="She Z."/>
            <person name="Ming Y."/>
            <person name="Huang W."/>
            <person name="Zhang S."/>
            <person name="Huang B."/>
            <person name="Zhang Y."/>
            <person name="Qu T."/>
            <person name="Ni P."/>
            <person name="Miao G."/>
            <person name="Wang J."/>
            <person name="Wang Q."/>
            <person name="Steinberg C.E."/>
            <person name="Wang H."/>
            <person name="Li N."/>
            <person name="Qian L."/>
            <person name="Zhang G."/>
            <person name="Li Y."/>
            <person name="Yang H."/>
            <person name="Liu X."/>
            <person name="Wang J."/>
            <person name="Yin Y."/>
            <person name="Wang J."/>
        </authorList>
    </citation>
    <scope>NUCLEOTIDE SEQUENCE [LARGE SCALE GENOMIC DNA]</scope>
    <source>
        <strain evidence="9">05x7-T-G4-1.051#20</strain>
    </source>
</reference>
<evidence type="ECO:0000256" key="1">
    <source>
        <dbReference type="ARBA" id="ARBA00004123"/>
    </source>
</evidence>
<comment type="subcellular location">
    <subcellularLocation>
        <location evidence="1">Nucleus</location>
    </subcellularLocation>
</comment>
<name>K1S0Z3_MAGGI</name>
<evidence type="ECO:0000256" key="5">
    <source>
        <dbReference type="ARBA" id="ARBA00022833"/>
    </source>
</evidence>
<accession>K1S0Z3</accession>
<dbReference type="SUPFAM" id="SSF57667">
    <property type="entry name" value="beta-beta-alpha zinc fingers"/>
    <property type="match status" value="2"/>
</dbReference>
<gene>
    <name evidence="9" type="ORF">CGI_10028629</name>
</gene>
<dbReference type="EMBL" id="JH816363">
    <property type="protein sequence ID" value="EKC40911.1"/>
    <property type="molecule type" value="Genomic_DNA"/>
</dbReference>
<dbReference type="GO" id="GO:0010468">
    <property type="term" value="P:regulation of gene expression"/>
    <property type="evidence" value="ECO:0007669"/>
    <property type="project" value="TreeGrafter"/>
</dbReference>
<dbReference type="InParanoid" id="K1S0Z3"/>
<dbReference type="Gene3D" id="3.30.160.60">
    <property type="entry name" value="Classic Zinc Finger"/>
    <property type="match status" value="4"/>
</dbReference>